<dbReference type="GO" id="GO:0046872">
    <property type="term" value="F:metal ion binding"/>
    <property type="evidence" value="ECO:0007669"/>
    <property type="project" value="InterPro"/>
</dbReference>
<comment type="caution">
    <text evidence="3">The sequence shown here is derived from an EMBL/GenBank/DDBJ whole genome shotgun (WGS) entry which is preliminary data.</text>
</comment>
<dbReference type="SUPFAM" id="SSF56059">
    <property type="entry name" value="Glutathione synthetase ATP-binding domain-like"/>
    <property type="match status" value="1"/>
</dbReference>
<dbReference type="AlphaFoldDB" id="A0A508T575"/>
<dbReference type="Proteomes" id="UP000328092">
    <property type="component" value="Unassembled WGS sequence"/>
</dbReference>
<accession>A0A508T575</accession>
<evidence type="ECO:0000313" key="4">
    <source>
        <dbReference type="Proteomes" id="UP000328092"/>
    </source>
</evidence>
<dbReference type="EMBL" id="CAADFC020000005">
    <property type="protein sequence ID" value="VIO68198.1"/>
    <property type="molecule type" value="Genomic_DNA"/>
</dbReference>
<evidence type="ECO:0000256" key="1">
    <source>
        <dbReference type="PROSITE-ProRule" id="PRU00409"/>
    </source>
</evidence>
<evidence type="ECO:0000313" key="3">
    <source>
        <dbReference type="EMBL" id="VIO68198.1"/>
    </source>
</evidence>
<evidence type="ECO:0000259" key="2">
    <source>
        <dbReference type="PROSITE" id="PS50975"/>
    </source>
</evidence>
<feature type="domain" description="ATP-grasp" evidence="2">
    <location>
        <begin position="124"/>
        <end position="304"/>
    </location>
</feature>
<protein>
    <recommendedName>
        <fullName evidence="2">ATP-grasp domain-containing protein</fullName>
    </recommendedName>
</protein>
<dbReference type="Gene3D" id="3.30.470.20">
    <property type="entry name" value="ATP-grasp fold, B domain"/>
    <property type="match status" value="1"/>
</dbReference>
<reference evidence="3" key="1">
    <citation type="submission" date="2019-02" db="EMBL/GenBank/DDBJ databases">
        <authorList>
            <person name="Pothier F.J."/>
        </authorList>
    </citation>
    <scope>NUCLEOTIDE SEQUENCE</scope>
    <source>
        <strain evidence="3">CI-1B</strain>
    </source>
</reference>
<dbReference type="GO" id="GO:0005524">
    <property type="term" value="F:ATP binding"/>
    <property type="evidence" value="ECO:0007669"/>
    <property type="project" value="UniProtKB-UniRule"/>
</dbReference>
<proteinExistence type="predicted"/>
<organism evidence="3 4">
    <name type="scientific">Bradyrhizobium ivorense</name>
    <dbReference type="NCBI Taxonomy" id="2511166"/>
    <lineage>
        <taxon>Bacteria</taxon>
        <taxon>Pseudomonadati</taxon>
        <taxon>Pseudomonadota</taxon>
        <taxon>Alphaproteobacteria</taxon>
        <taxon>Hyphomicrobiales</taxon>
        <taxon>Nitrobacteraceae</taxon>
        <taxon>Bradyrhizobium</taxon>
    </lineage>
</organism>
<dbReference type="Gene3D" id="3.30.1490.20">
    <property type="entry name" value="ATP-grasp fold, A domain"/>
    <property type="match status" value="1"/>
</dbReference>
<dbReference type="PROSITE" id="PS50975">
    <property type="entry name" value="ATP_GRASP"/>
    <property type="match status" value="1"/>
</dbReference>
<keyword evidence="1" id="KW-0547">Nucleotide-binding</keyword>
<gene>
    <name evidence="3" type="ORF">CI1B_19850</name>
</gene>
<dbReference type="OrthoDB" id="9801162at2"/>
<dbReference type="InterPro" id="IPR011761">
    <property type="entry name" value="ATP-grasp"/>
</dbReference>
<sequence length="415" mass="44652">MIDARKPLRVLVSEGSSTSGREAVTILGAAGHHVEVCDPSRWCLARYSRLVRKFHHCPPLRSDPAGFLRFVERLLATRRFDVLLPTHEQGFLFARAAARLKPHVGLALPDFSAYRAVHGKAGFSRLLDQLGLPQPPTHIVRSAGELREAVRYPSVVKTSVGTASRGIWFVRDASDLNLALYDLESAGDFAGEVLVQDLITGTTEKAQSVFCRGTLVGFHAYRQIAAGVGGGEAIKESVSRPAIRNYLETIGAHLGWHGALSVDVMMPLDSATPLLIDCNPRLVEPGNAHRAGTDLVDLLLRVSLDETPAPLAESRAGVRTHLAMQALLGSASRDGTRRDIIRECGRIAAGEGPYRDSTEELTPVQLDWLSAVPLAMTAALMLVSPQLAASLARGGFGAHLLDRASIAAIESEGFC</sequence>
<dbReference type="InterPro" id="IPR013815">
    <property type="entry name" value="ATP_grasp_subdomain_1"/>
</dbReference>
<dbReference type="RefSeq" id="WP_139858773.1">
    <property type="nucleotide sequence ID" value="NZ_CAADFC020000005.1"/>
</dbReference>
<keyword evidence="4" id="KW-1185">Reference proteome</keyword>
<keyword evidence="1" id="KW-0067">ATP-binding</keyword>
<name>A0A508T575_9BRAD</name>